<dbReference type="InterPro" id="IPR020855">
    <property type="entry name" value="Ureohydrolase_Mn_BS"/>
</dbReference>
<gene>
    <name evidence="5" type="ORF">NG821_11605</name>
</gene>
<dbReference type="Pfam" id="PF00491">
    <property type="entry name" value="Arginase"/>
    <property type="match status" value="1"/>
</dbReference>
<evidence type="ECO:0000256" key="4">
    <source>
        <dbReference type="RuleBase" id="RU003684"/>
    </source>
</evidence>
<protein>
    <submittedName>
        <fullName evidence="5">Arginase family protein</fullName>
    </submittedName>
</protein>
<comment type="caution">
    <text evidence="5">The sequence shown here is derived from an EMBL/GenBank/DDBJ whole genome shotgun (WGS) entry which is preliminary data.</text>
</comment>
<keyword evidence="2" id="KW-0479">Metal-binding</keyword>
<evidence type="ECO:0000313" key="6">
    <source>
        <dbReference type="Proteomes" id="UP001204015"/>
    </source>
</evidence>
<accession>A0ABT1BZG0</accession>
<comment type="similarity">
    <text evidence="1">Belongs to the arginase family. Agmatinase subfamily.</text>
</comment>
<dbReference type="PANTHER" id="PTHR11358:SF26">
    <property type="entry name" value="GUANIDINO ACID HYDROLASE, MITOCHONDRIAL"/>
    <property type="match status" value="1"/>
</dbReference>
<evidence type="ECO:0000256" key="1">
    <source>
        <dbReference type="ARBA" id="ARBA00009227"/>
    </source>
</evidence>
<dbReference type="InterPro" id="IPR006035">
    <property type="entry name" value="Ureohydrolase"/>
</dbReference>
<dbReference type="PROSITE" id="PS51409">
    <property type="entry name" value="ARGINASE_2"/>
    <property type="match status" value="1"/>
</dbReference>
<dbReference type="Proteomes" id="UP001204015">
    <property type="component" value="Unassembled WGS sequence"/>
</dbReference>
<sequence length="404" mass="45561">MEYFVTSKALVYHRIGDLYEVTNFLSGQSVKVDALVKTLLDRCQKPQSSTSVFDFFGKEKIKEEDVKALMVFLFNHKILLNDSKDALIDVRGVSNTFFGVPAVHLNVLPKDSVLMVGAPFGLGNAVDTGTKDFPGSFREFIYCALSCKGLADHLDSFRVEFVDPTFDYKNFCHLIENKKIWDLGDIFYHQGESNTLYYTRVGQVMERVVAHGNIPFVVGGDHSVTYPIIHALCGCHEHFEIFHFDAHADYKNSRILSMYDSIGVSLLNHATVMNYCAKEKSVDHIVQFGVREPYKAKCGKIETVTLNDIRERTPAYQDIVDREESVYLTFDIDYFDPLIAPGTASKINHGGQYRETLICLKEILAHKHVIGVDLVEVNANLDHSNLTSLLATQLVLYILGIIKL</sequence>
<name>A0ABT1BZG0_9BACT</name>
<dbReference type="RefSeq" id="WP_252761823.1">
    <property type="nucleotide sequence ID" value="NZ_JAMXLY010000061.1"/>
</dbReference>
<keyword evidence="3 4" id="KW-0378">Hydrolase</keyword>
<dbReference type="EMBL" id="JAMXLY010000061">
    <property type="protein sequence ID" value="MCO6026472.1"/>
    <property type="molecule type" value="Genomic_DNA"/>
</dbReference>
<dbReference type="PANTHER" id="PTHR11358">
    <property type="entry name" value="ARGINASE/AGMATINASE"/>
    <property type="match status" value="1"/>
</dbReference>
<organism evidence="5 6">
    <name type="scientific">Segatella cerevisiae</name>
    <dbReference type="NCBI Taxonomy" id="2053716"/>
    <lineage>
        <taxon>Bacteria</taxon>
        <taxon>Pseudomonadati</taxon>
        <taxon>Bacteroidota</taxon>
        <taxon>Bacteroidia</taxon>
        <taxon>Bacteroidales</taxon>
        <taxon>Prevotellaceae</taxon>
        <taxon>Segatella</taxon>
    </lineage>
</organism>
<dbReference type="InterPro" id="IPR023696">
    <property type="entry name" value="Ureohydrolase_dom_sf"/>
</dbReference>
<evidence type="ECO:0000313" key="5">
    <source>
        <dbReference type="EMBL" id="MCO6026472.1"/>
    </source>
</evidence>
<reference evidence="5 6" key="1">
    <citation type="submission" date="2022-06" db="EMBL/GenBank/DDBJ databases">
        <title>A taxonomic note on the genus Prevotella: Description of four novel genera and emended description of the genera Hallella and Xylanibacter.</title>
        <authorList>
            <person name="Hitch T.C.A."/>
        </authorList>
    </citation>
    <scope>NUCLEOTIDE SEQUENCE [LARGE SCALE GENOMIC DNA]</scope>
    <source>
        <strain evidence="5 6">DSM 100619</strain>
    </source>
</reference>
<keyword evidence="6" id="KW-1185">Reference proteome</keyword>
<evidence type="ECO:0000256" key="2">
    <source>
        <dbReference type="ARBA" id="ARBA00022723"/>
    </source>
</evidence>
<dbReference type="SUPFAM" id="SSF52768">
    <property type="entry name" value="Arginase/deacetylase"/>
    <property type="match status" value="1"/>
</dbReference>
<dbReference type="Gene3D" id="3.40.800.10">
    <property type="entry name" value="Ureohydrolase domain"/>
    <property type="match status" value="1"/>
</dbReference>
<proteinExistence type="inferred from homology"/>
<dbReference type="PROSITE" id="PS01053">
    <property type="entry name" value="ARGINASE_1"/>
    <property type="match status" value="1"/>
</dbReference>
<evidence type="ECO:0000256" key="3">
    <source>
        <dbReference type="ARBA" id="ARBA00022801"/>
    </source>
</evidence>